<dbReference type="Proteomes" id="UP001158576">
    <property type="component" value="Chromosome PAR"/>
</dbReference>
<dbReference type="PRINTS" id="PR01320">
    <property type="entry name" value="KIRCHANNEL"/>
</dbReference>
<keyword evidence="4" id="KW-1185">Reference proteome</keyword>
<keyword evidence="1" id="KW-0630">Potassium</keyword>
<dbReference type="InterPro" id="IPR016449">
    <property type="entry name" value="K_chnl_inward-rec_Kir"/>
</dbReference>
<dbReference type="EMBL" id="OU015568">
    <property type="protein sequence ID" value="CAG5081339.1"/>
    <property type="molecule type" value="Genomic_DNA"/>
</dbReference>
<keyword evidence="1" id="KW-0851">Voltage-gated channel</keyword>
<dbReference type="PANTHER" id="PTHR11767">
    <property type="entry name" value="INWARD RECTIFIER POTASSIUM CHANNEL"/>
    <property type="match status" value="1"/>
</dbReference>
<proteinExistence type="inferred from homology"/>
<name>A0ABN7RMP0_OIKDI</name>
<comment type="subcellular location">
    <subcellularLocation>
        <location evidence="1">Membrane</location>
        <topology evidence="1">Multi-pass membrane protein</topology>
    </subcellularLocation>
</comment>
<organism evidence="3 4">
    <name type="scientific">Oikopleura dioica</name>
    <name type="common">Tunicate</name>
    <dbReference type="NCBI Taxonomy" id="34765"/>
    <lineage>
        <taxon>Eukaryota</taxon>
        <taxon>Metazoa</taxon>
        <taxon>Chordata</taxon>
        <taxon>Tunicata</taxon>
        <taxon>Appendicularia</taxon>
        <taxon>Copelata</taxon>
        <taxon>Oikopleuridae</taxon>
        <taxon>Oikopleura</taxon>
    </lineage>
</organism>
<dbReference type="PANTHER" id="PTHR11767:SF111">
    <property type="entry name" value="INWARD RECTIFIER POTASSIUM CHANNEL 2-LIKE"/>
    <property type="match status" value="1"/>
</dbReference>
<evidence type="ECO:0000313" key="3">
    <source>
        <dbReference type="EMBL" id="CAG5081339.1"/>
    </source>
</evidence>
<dbReference type="Gene3D" id="1.10.287.70">
    <property type="match status" value="1"/>
</dbReference>
<comment type="similarity">
    <text evidence="1">Belongs to the inward rectifier-type potassium channel (TC 1.A.2.1) family.</text>
</comment>
<dbReference type="InterPro" id="IPR040445">
    <property type="entry name" value="Kir_TM"/>
</dbReference>
<sequence>MTFFGWIIFSSAYYLDAKVRGDIDYYSAREKMDRLTVEFQDSSKAIGRIRRFSPQQLIEFSVENGAVENKLTEKDLFFLRNLDQGPGRKFYWLVNDTHYQRPVCFEHVYSFRTAFLFFLETETTVGYGKRAVTVHCPEAIVFLIIQCLLGTLVDAFMVGCIFIKISKPQGEFLPMDQKDMDIGNMTGADRLFLVTPMIIEHEINEKSPLWTIS</sequence>
<feature type="domain" description="Potassium channel inwardly rectifying transmembrane" evidence="2">
    <location>
        <begin position="97"/>
        <end position="168"/>
    </location>
</feature>
<evidence type="ECO:0000256" key="1">
    <source>
        <dbReference type="RuleBase" id="RU003822"/>
    </source>
</evidence>
<accession>A0ABN7RMP0</accession>
<keyword evidence="1" id="KW-0812">Transmembrane</keyword>
<keyword evidence="1" id="KW-0407">Ion channel</keyword>
<evidence type="ECO:0000313" key="4">
    <source>
        <dbReference type="Proteomes" id="UP001158576"/>
    </source>
</evidence>
<reference evidence="3 4" key="1">
    <citation type="submission" date="2021-04" db="EMBL/GenBank/DDBJ databases">
        <authorList>
            <person name="Bliznina A."/>
        </authorList>
    </citation>
    <scope>NUCLEOTIDE SEQUENCE [LARGE SCALE GENOMIC DNA]</scope>
</reference>
<keyword evidence="1" id="KW-0813">Transport</keyword>
<keyword evidence="1" id="KW-0472">Membrane</keyword>
<gene>
    <name evidence="3" type="ORF">OKIOD_LOCUS1406</name>
</gene>
<dbReference type="Pfam" id="PF01007">
    <property type="entry name" value="IRK"/>
    <property type="match status" value="1"/>
</dbReference>
<keyword evidence="1" id="KW-0633">Potassium transport</keyword>
<evidence type="ECO:0000259" key="2">
    <source>
        <dbReference type="Pfam" id="PF01007"/>
    </source>
</evidence>
<keyword evidence="1" id="KW-0406">Ion transport</keyword>
<dbReference type="SUPFAM" id="SSF81324">
    <property type="entry name" value="Voltage-gated potassium channels"/>
    <property type="match status" value="1"/>
</dbReference>
<protein>
    <submittedName>
        <fullName evidence="3">Oidioi.mRNA.OKI2018_I69.PAR.g9848.t1.cds</fullName>
    </submittedName>
</protein>